<sequence length="52" mass="5920">MELSREQRDRNPRDVRYISTAPSGAAGWLLNRPLGASTPSYERRLLRSHPAI</sequence>
<gene>
    <name evidence="1" type="ordered locus">RB8422</name>
</gene>
<name>Q7UFP7_RHOBA</name>
<evidence type="ECO:0000313" key="1">
    <source>
        <dbReference type="EMBL" id="CAD78635.1"/>
    </source>
</evidence>
<dbReference type="Proteomes" id="UP000001025">
    <property type="component" value="Chromosome"/>
</dbReference>
<dbReference type="HOGENOM" id="CLU_3084132_0_0_0"/>
<organism evidence="1 2">
    <name type="scientific">Rhodopirellula baltica (strain DSM 10527 / NCIMB 13988 / SH1)</name>
    <dbReference type="NCBI Taxonomy" id="243090"/>
    <lineage>
        <taxon>Bacteria</taxon>
        <taxon>Pseudomonadati</taxon>
        <taxon>Planctomycetota</taxon>
        <taxon>Planctomycetia</taxon>
        <taxon>Pirellulales</taxon>
        <taxon>Pirellulaceae</taxon>
        <taxon>Rhodopirellula</taxon>
    </lineage>
</organism>
<dbReference type="AlphaFoldDB" id="Q7UFP7"/>
<dbReference type="EMBL" id="BX294147">
    <property type="protein sequence ID" value="CAD78635.1"/>
    <property type="molecule type" value="Genomic_DNA"/>
</dbReference>
<evidence type="ECO:0000313" key="2">
    <source>
        <dbReference type="Proteomes" id="UP000001025"/>
    </source>
</evidence>
<accession>Q7UFP7</accession>
<reference evidence="1 2" key="1">
    <citation type="journal article" date="2003" name="Proc. Natl. Acad. Sci. U.S.A.">
        <title>Complete genome sequence of the marine planctomycete Pirellula sp. strain 1.</title>
        <authorList>
            <person name="Gloeckner F.O."/>
            <person name="Kube M."/>
            <person name="Bauer M."/>
            <person name="Teeling H."/>
            <person name="Lombardot T."/>
            <person name="Ludwig W."/>
            <person name="Gade D."/>
            <person name="Beck A."/>
            <person name="Borzym K."/>
            <person name="Heitmann K."/>
            <person name="Rabus R."/>
            <person name="Schlesner H."/>
            <person name="Amann R."/>
            <person name="Reinhardt R."/>
        </authorList>
    </citation>
    <scope>NUCLEOTIDE SEQUENCE [LARGE SCALE GENOMIC DNA]</scope>
    <source>
        <strain evidence="2">DSM 10527 / NCIMB 13988 / SH1</strain>
    </source>
</reference>
<keyword evidence="2" id="KW-1185">Reference proteome</keyword>
<dbReference type="EnsemblBacteria" id="CAD78635">
    <property type="protein sequence ID" value="CAD78635"/>
    <property type="gene ID" value="RB8422"/>
</dbReference>
<proteinExistence type="predicted"/>
<protein>
    <submittedName>
        <fullName evidence="1">Uncharacterized protein</fullName>
    </submittedName>
</protein>
<dbReference type="KEGG" id="rba:RB8422"/>
<dbReference type="InParanoid" id="Q7UFP7"/>